<organism evidence="1 2">
    <name type="scientific">Termititenax aidoneus</name>
    <dbReference type="NCBI Taxonomy" id="2218524"/>
    <lineage>
        <taxon>Bacteria</taxon>
        <taxon>Bacillati</taxon>
        <taxon>Candidatus Margulisiibacteriota</taxon>
        <taxon>Candidatus Termititenacia</taxon>
        <taxon>Candidatus Termititenacales</taxon>
        <taxon>Candidatus Termititenacaceae</taxon>
        <taxon>Candidatus Termititenax</taxon>
    </lineage>
</organism>
<name>A0A388TE53_TERA1</name>
<protein>
    <submittedName>
        <fullName evidence="1">Short-chain dehydrogenases/reductases</fullName>
    </submittedName>
</protein>
<dbReference type="SUPFAM" id="SSF51735">
    <property type="entry name" value="NAD(P)-binding Rossmann-fold domains"/>
    <property type="match status" value="1"/>
</dbReference>
<gene>
    <name evidence="1" type="ORF">NO1_2298</name>
</gene>
<evidence type="ECO:0000313" key="2">
    <source>
        <dbReference type="Proteomes" id="UP000269352"/>
    </source>
</evidence>
<dbReference type="Gene3D" id="3.90.25.10">
    <property type="entry name" value="UDP-galactose 4-epimerase, domain 1"/>
    <property type="match status" value="1"/>
</dbReference>
<dbReference type="InterPro" id="IPR036291">
    <property type="entry name" value="NAD(P)-bd_dom_sf"/>
</dbReference>
<reference evidence="1 2" key="1">
    <citation type="journal article" date="2019" name="ISME J.">
        <title>Genome analyses of uncultured TG2/ZB3 bacteria in 'Margulisbacteria' specifically attached to ectosymbiotic spirochetes of protists in the termite gut.</title>
        <authorList>
            <person name="Utami Y.D."/>
            <person name="Kuwahara H."/>
            <person name="Igai K."/>
            <person name="Murakami T."/>
            <person name="Sugaya K."/>
            <person name="Morikawa T."/>
            <person name="Nagura Y."/>
            <person name="Yuki M."/>
            <person name="Deevong P."/>
            <person name="Inoue T."/>
            <person name="Kihara K."/>
            <person name="Lo N."/>
            <person name="Yamada A."/>
            <person name="Ohkuma M."/>
            <person name="Hongoh Y."/>
        </authorList>
    </citation>
    <scope>NUCLEOTIDE SEQUENCE [LARGE SCALE GENOMIC DNA]</scope>
    <source>
        <strain evidence="1">NkOx7-01</strain>
    </source>
</reference>
<dbReference type="Proteomes" id="UP000269352">
    <property type="component" value="Unassembled WGS sequence"/>
</dbReference>
<evidence type="ECO:0000313" key="1">
    <source>
        <dbReference type="EMBL" id="GBR75291.1"/>
    </source>
</evidence>
<dbReference type="AlphaFoldDB" id="A0A388TE53"/>
<proteinExistence type="predicted"/>
<dbReference type="EMBL" id="BGZN01000226">
    <property type="protein sequence ID" value="GBR75291.1"/>
    <property type="molecule type" value="Genomic_DNA"/>
</dbReference>
<feature type="non-terminal residue" evidence="1">
    <location>
        <position position="1"/>
    </location>
</feature>
<comment type="caution">
    <text evidence="1">The sequence shown here is derived from an EMBL/GenBank/DDBJ whole genome shotgun (WGS) entry which is preliminary data.</text>
</comment>
<keyword evidence="2" id="KW-1185">Reference proteome</keyword>
<accession>A0A388TE53</accession>
<sequence>DVKHSLADIRKAEKLLGYKPLVSFDAGLAKTIEFYQTADH</sequence>